<keyword evidence="3" id="KW-1185">Reference proteome</keyword>
<dbReference type="SUPFAM" id="SSF56801">
    <property type="entry name" value="Acetyl-CoA synthetase-like"/>
    <property type="match status" value="1"/>
</dbReference>
<dbReference type="RefSeq" id="WP_105934099.1">
    <property type="nucleotide sequence ID" value="NZ_PVNP01000063.1"/>
</dbReference>
<dbReference type="InterPro" id="IPR050237">
    <property type="entry name" value="ATP-dep_AMP-bd_enzyme"/>
</dbReference>
<reference evidence="3" key="1">
    <citation type="journal article" date="2020" name="Int. J. Syst. Evol. Microbiol.">
        <title>Alteromonas alba sp. nov., a marine bacterium isolated from the seawater of the West Pacific Ocean.</title>
        <authorList>
            <person name="Sun C."/>
            <person name="Wu Y.-H."/>
            <person name="Xamxidin M."/>
            <person name="Cheng H."/>
            <person name="Xu X.-W."/>
        </authorList>
    </citation>
    <scope>NUCLEOTIDE SEQUENCE [LARGE SCALE GENOMIC DNA]</scope>
    <source>
        <strain evidence="3">190</strain>
    </source>
</reference>
<gene>
    <name evidence="2" type="ORF">C6Y40_07820</name>
</gene>
<dbReference type="AlphaFoldDB" id="A0A2S9VCE0"/>
<dbReference type="Pfam" id="PF00501">
    <property type="entry name" value="AMP-binding"/>
    <property type="match status" value="1"/>
</dbReference>
<dbReference type="Proteomes" id="UP000238949">
    <property type="component" value="Unassembled WGS sequence"/>
</dbReference>
<name>A0A2S9VCE0_9ALTE</name>
<protein>
    <recommendedName>
        <fullName evidence="1">AMP-dependent synthetase/ligase domain-containing protein</fullName>
    </recommendedName>
</protein>
<organism evidence="2 3">
    <name type="scientific">Alteromonas alba</name>
    <dbReference type="NCBI Taxonomy" id="2079529"/>
    <lineage>
        <taxon>Bacteria</taxon>
        <taxon>Pseudomonadati</taxon>
        <taxon>Pseudomonadota</taxon>
        <taxon>Gammaproteobacteria</taxon>
        <taxon>Alteromonadales</taxon>
        <taxon>Alteromonadaceae</taxon>
        <taxon>Alteromonas/Salinimonas group</taxon>
        <taxon>Alteromonas</taxon>
    </lineage>
</organism>
<comment type="caution">
    <text evidence="2">The sequence shown here is derived from an EMBL/GenBank/DDBJ whole genome shotgun (WGS) entry which is preliminary data.</text>
</comment>
<dbReference type="OrthoDB" id="9803968at2"/>
<evidence type="ECO:0000313" key="3">
    <source>
        <dbReference type="Proteomes" id="UP000238949"/>
    </source>
</evidence>
<dbReference type="InterPro" id="IPR042099">
    <property type="entry name" value="ANL_N_sf"/>
</dbReference>
<feature type="domain" description="AMP-dependent synthetase/ligase" evidence="1">
    <location>
        <begin position="30"/>
        <end position="139"/>
    </location>
</feature>
<dbReference type="PANTHER" id="PTHR43767:SF11">
    <property type="entry name" value="MEDIUM-CHAIN-FATTY-ACID--COA LIGASE"/>
    <property type="match status" value="1"/>
</dbReference>
<dbReference type="PANTHER" id="PTHR43767">
    <property type="entry name" value="LONG-CHAIN-FATTY-ACID--COA LIGASE"/>
    <property type="match status" value="1"/>
</dbReference>
<dbReference type="InterPro" id="IPR000873">
    <property type="entry name" value="AMP-dep_synth/lig_dom"/>
</dbReference>
<evidence type="ECO:0000313" key="2">
    <source>
        <dbReference type="EMBL" id="PRO74129.1"/>
    </source>
</evidence>
<accession>A0A2S9VCE0</accession>
<sequence>MKTKILPPTDSAYNYPLLIKSLLLSGQRYAPDQEIVYSDVSRYDYRTFNQRVRKLANVLTEAGIGAGDVVAVMDWDSHRYLEAYFAVPMIGAILHHVNIRLSRDQIAYTMNHAEDKLVLVHDDFMQLAESIAPDAPTVKGYIQLSDSEYRV</sequence>
<evidence type="ECO:0000259" key="1">
    <source>
        <dbReference type="Pfam" id="PF00501"/>
    </source>
</evidence>
<dbReference type="Gene3D" id="3.40.50.12780">
    <property type="entry name" value="N-terminal domain of ligase-like"/>
    <property type="match status" value="1"/>
</dbReference>
<dbReference type="EMBL" id="PVNP01000063">
    <property type="protein sequence ID" value="PRO74129.1"/>
    <property type="molecule type" value="Genomic_DNA"/>
</dbReference>
<proteinExistence type="predicted"/>